<dbReference type="OrthoDB" id="2278877at2759"/>
<evidence type="ECO:0000313" key="2">
    <source>
        <dbReference type="Proteomes" id="UP000224567"/>
    </source>
</evidence>
<gene>
    <name evidence="1" type="ORF">CQW23_31298</name>
</gene>
<dbReference type="EMBL" id="MLFT02000152">
    <property type="protein sequence ID" value="PHT29091.1"/>
    <property type="molecule type" value="Genomic_DNA"/>
</dbReference>
<proteinExistence type="predicted"/>
<organism evidence="1 2">
    <name type="scientific">Capsicum baccatum</name>
    <name type="common">Peruvian pepper</name>
    <dbReference type="NCBI Taxonomy" id="33114"/>
    <lineage>
        <taxon>Eukaryota</taxon>
        <taxon>Viridiplantae</taxon>
        <taxon>Streptophyta</taxon>
        <taxon>Embryophyta</taxon>
        <taxon>Tracheophyta</taxon>
        <taxon>Spermatophyta</taxon>
        <taxon>Magnoliopsida</taxon>
        <taxon>eudicotyledons</taxon>
        <taxon>Gunneridae</taxon>
        <taxon>Pentapetalae</taxon>
        <taxon>asterids</taxon>
        <taxon>lamiids</taxon>
        <taxon>Solanales</taxon>
        <taxon>Solanaceae</taxon>
        <taxon>Solanoideae</taxon>
        <taxon>Capsiceae</taxon>
        <taxon>Capsicum</taxon>
    </lineage>
</organism>
<dbReference type="AlphaFoldDB" id="A0A2G2V7X8"/>
<keyword evidence="2" id="KW-1185">Reference proteome</keyword>
<sequence>MSMTGYGWNSFLQIFKGCRERTGHHATCGALPAAGPYLRLSRFQGGQDRLTHVQVPFKWNLSPLRPSKFSFEYLLLLPRSAPTSAPPGLAPKVLQQPPRLPTHRGLALAHGAWCHGAAVPWCRRALLPWCHGAMVPWCLGAMAPWFQASLVPCCHGACVTRCHGATVPVCHGAMVPRCLCTKLPWCHGACVTRCPGAMAPRRLGSLAPISHQARLVFSLKCLHWKQHTTSITLYWSRYSECIDRVFGLTVKCNLGLHAINFLCCIPNSQALLTSIHCLSPLVFRAKGELKSLSHVPCFLDSSCDVVVHEQRWKLSNTVYAVGMGLHWLLSSLCDAPCE</sequence>
<protein>
    <submittedName>
        <fullName evidence="1">Uncharacterized protein</fullName>
    </submittedName>
</protein>
<reference evidence="2" key="2">
    <citation type="journal article" date="2017" name="J. Anim. Genet.">
        <title>Multiple reference genome sequences of hot pepper reveal the massive evolution of plant disease resistance genes by retroduplication.</title>
        <authorList>
            <person name="Kim S."/>
            <person name="Park J."/>
            <person name="Yeom S.-I."/>
            <person name="Kim Y.-M."/>
            <person name="Seo E."/>
            <person name="Kim K.-T."/>
            <person name="Kim M.-S."/>
            <person name="Lee J.M."/>
            <person name="Cheong K."/>
            <person name="Shin H.-S."/>
            <person name="Kim S.-B."/>
            <person name="Han K."/>
            <person name="Lee J."/>
            <person name="Park M."/>
            <person name="Lee H.-A."/>
            <person name="Lee H.-Y."/>
            <person name="Lee Y."/>
            <person name="Oh S."/>
            <person name="Lee J.H."/>
            <person name="Choi E."/>
            <person name="Choi E."/>
            <person name="Lee S.E."/>
            <person name="Jeon J."/>
            <person name="Kim H."/>
            <person name="Choi G."/>
            <person name="Song H."/>
            <person name="Lee J."/>
            <person name="Lee S.-C."/>
            <person name="Kwon J.-K."/>
            <person name="Lee H.-Y."/>
            <person name="Koo N."/>
            <person name="Hong Y."/>
            <person name="Kim R.W."/>
            <person name="Kang W.-H."/>
            <person name="Huh J.H."/>
            <person name="Kang B.-C."/>
            <person name="Yang T.-J."/>
            <person name="Lee Y.-H."/>
            <person name="Bennetzen J.L."/>
            <person name="Choi D."/>
        </authorList>
    </citation>
    <scope>NUCLEOTIDE SEQUENCE [LARGE SCALE GENOMIC DNA]</scope>
    <source>
        <strain evidence="2">cv. PBC81</strain>
    </source>
</reference>
<accession>A0A2G2V7X8</accession>
<name>A0A2G2V7X8_CAPBA</name>
<reference evidence="1 2" key="1">
    <citation type="journal article" date="2017" name="Genome Biol.">
        <title>New reference genome sequences of hot pepper reveal the massive evolution of plant disease-resistance genes by retroduplication.</title>
        <authorList>
            <person name="Kim S."/>
            <person name="Park J."/>
            <person name="Yeom S.I."/>
            <person name="Kim Y.M."/>
            <person name="Seo E."/>
            <person name="Kim K.T."/>
            <person name="Kim M.S."/>
            <person name="Lee J.M."/>
            <person name="Cheong K."/>
            <person name="Shin H.S."/>
            <person name="Kim S.B."/>
            <person name="Han K."/>
            <person name="Lee J."/>
            <person name="Park M."/>
            <person name="Lee H.A."/>
            <person name="Lee H.Y."/>
            <person name="Lee Y."/>
            <person name="Oh S."/>
            <person name="Lee J.H."/>
            <person name="Choi E."/>
            <person name="Choi E."/>
            <person name="Lee S.E."/>
            <person name="Jeon J."/>
            <person name="Kim H."/>
            <person name="Choi G."/>
            <person name="Song H."/>
            <person name="Lee J."/>
            <person name="Lee S.C."/>
            <person name="Kwon J.K."/>
            <person name="Lee H.Y."/>
            <person name="Koo N."/>
            <person name="Hong Y."/>
            <person name="Kim R.W."/>
            <person name="Kang W.H."/>
            <person name="Huh J.H."/>
            <person name="Kang B.C."/>
            <person name="Yang T.J."/>
            <person name="Lee Y.H."/>
            <person name="Bennetzen J.L."/>
            <person name="Choi D."/>
        </authorList>
    </citation>
    <scope>NUCLEOTIDE SEQUENCE [LARGE SCALE GENOMIC DNA]</scope>
    <source>
        <strain evidence="2">cv. PBC81</strain>
    </source>
</reference>
<comment type="caution">
    <text evidence="1">The sequence shown here is derived from an EMBL/GenBank/DDBJ whole genome shotgun (WGS) entry which is preliminary data.</text>
</comment>
<dbReference type="PANTHER" id="PTHR34723">
    <property type="entry name" value="PROTEIN CBG17025"/>
    <property type="match status" value="1"/>
</dbReference>
<evidence type="ECO:0000313" key="1">
    <source>
        <dbReference type="EMBL" id="PHT29091.1"/>
    </source>
</evidence>
<dbReference type="Proteomes" id="UP000224567">
    <property type="component" value="Unassembled WGS sequence"/>
</dbReference>
<dbReference type="PANTHER" id="PTHR34723:SF8">
    <property type="entry name" value="PROTEIN CBG17025"/>
    <property type="match status" value="1"/>
</dbReference>